<evidence type="ECO:0000313" key="2">
    <source>
        <dbReference type="Proteomes" id="UP000502433"/>
    </source>
</evidence>
<reference evidence="1 2" key="1">
    <citation type="submission" date="2020-04" db="EMBL/GenBank/DDBJ databases">
        <title>Genome-Wide Identification of 5-Methylcytosine Sites in Bacterial Genomes By High-Throughput Sequencing of MspJI Restriction Fragments.</title>
        <authorList>
            <person name="Wu V."/>
        </authorList>
    </citation>
    <scope>NUCLEOTIDE SEQUENCE [LARGE SCALE GENOMIC DNA]</scope>
    <source>
        <strain evidence="1 2">CCAP 1403/13f</strain>
    </source>
</reference>
<sequence length="86" mass="10019">MTEVQIRNCSDEEVTEAFEYCLKLVPNTKGWERASILAAKVTYYIHVGKLQKARELLEDIRTDGFTFDSDLAHAERWLDIMEKQIP</sequence>
<dbReference type="Proteomes" id="UP000502433">
    <property type="component" value="Chromosome"/>
</dbReference>
<evidence type="ECO:0008006" key="3">
    <source>
        <dbReference type="Google" id="ProtNLM"/>
    </source>
</evidence>
<gene>
    <name evidence="1" type="ORF">HGD76_08520</name>
</gene>
<dbReference type="KEGG" id="dfs:HGD76_08520"/>
<dbReference type="EMBL" id="CP051206">
    <property type="protein sequence ID" value="QJB44223.1"/>
    <property type="molecule type" value="Genomic_DNA"/>
</dbReference>
<proteinExistence type="predicted"/>
<protein>
    <recommendedName>
        <fullName evidence="3">Tetratricopeptide repeat protein</fullName>
    </recommendedName>
</protein>
<dbReference type="AlphaFoldDB" id="A0A6H2BYH1"/>
<reference evidence="1 2" key="2">
    <citation type="submission" date="2020-04" db="EMBL/GenBank/DDBJ databases">
        <authorList>
            <person name="Fomenkov A."/>
            <person name="Anton B.P."/>
            <person name="Roberts R.J."/>
        </authorList>
    </citation>
    <scope>NUCLEOTIDE SEQUENCE [LARGE SCALE GENOMIC DNA]</scope>
    <source>
        <strain evidence="1 2">CCAP 1403/13f</strain>
    </source>
</reference>
<organism evidence="1 2">
    <name type="scientific">Dolichospermum flos-aquae CCAP 1403/13F</name>
    <dbReference type="NCBI Taxonomy" id="315271"/>
    <lineage>
        <taxon>Bacteria</taxon>
        <taxon>Bacillati</taxon>
        <taxon>Cyanobacteriota</taxon>
        <taxon>Cyanophyceae</taxon>
        <taxon>Nostocales</taxon>
        <taxon>Aphanizomenonaceae</taxon>
        <taxon>Dolichospermum</taxon>
    </lineage>
</organism>
<name>A0A6H2BYH1_DOLFA</name>
<accession>A0A6H2BYH1</accession>
<dbReference type="RefSeq" id="WP_168695516.1">
    <property type="nucleotide sequence ID" value="NZ_CP051206.1"/>
</dbReference>
<evidence type="ECO:0000313" key="1">
    <source>
        <dbReference type="EMBL" id="QJB44223.1"/>
    </source>
</evidence>